<accession>A0A7J0H6D2</accession>
<gene>
    <name evidence="11" type="ORF">Acr_27g0003950</name>
</gene>
<evidence type="ECO:0000256" key="9">
    <source>
        <dbReference type="SAM" id="Phobius"/>
    </source>
</evidence>
<keyword evidence="12" id="KW-1185">Reference proteome</keyword>
<evidence type="ECO:0000259" key="10">
    <source>
        <dbReference type="PROSITE" id="PS50850"/>
    </source>
</evidence>
<evidence type="ECO:0000256" key="8">
    <source>
        <dbReference type="SAM" id="MobiDB-lite"/>
    </source>
</evidence>
<feature type="transmembrane region" description="Helical" evidence="9">
    <location>
        <begin position="454"/>
        <end position="474"/>
    </location>
</feature>
<dbReference type="InterPro" id="IPR005829">
    <property type="entry name" value="Sugar_transporter_CS"/>
</dbReference>
<evidence type="ECO:0000256" key="7">
    <source>
        <dbReference type="ARBA" id="ARBA00044504"/>
    </source>
</evidence>
<keyword evidence="6 9" id="KW-0472">Membrane</keyword>
<sequence>MGEANLILKLILSSSSPHPQKDERDENHGRCENYGGDDLGDVLTSFGEDFIPHQLPPTRDAKLGDIDNVETKRTTASTSSSAQHFMGEVRPSLSFFLANKFLTWSPHPQSGWRGGVRDTFGEGIEQQARKKTFHHCHDHHLVTRIIHFKDSLIEMLEMLDVIHRICLPSYTLSWDGNLNLDETLTFMTLSVNGGSACLIKASTVIRVFTLVLMASIRASSHMIGENGEIDQHLPKQVRQEEVDYLWRGAAPCGDDLGDLHKETNVTGRAKAATNPSSVEMRGGERPFIDGEWRTVREDHGVIIGLPSMEAVSEDFRVKKRRIPYRGCTMNAGDVVEMESQGHLILTVNGEVETGEMETSESDERDENHGRGKNYGGYTGVMSGAMIFIKDDLKINDTQVQILAGILNICALVGALCAGRTSDFIGRRYTIVVASMIFFLGSILMGYAPTYAVLMVGRCTAGIGVGFALMIAPVYSAEISSASSRGFLSSLPELCISIGILIGYISNYFFAKLTLRLGWRIMLGIAAAPSLALAFGILKMPESPRWLVMQGRLGDAKSVLLRVSNSTEEVDIRLHDIKAAAGIPKDCTSDTVKLPTQSRGEEVWKELLLRPSPPVRWMLLAAVGIHFFEHATGIEAVILYSPRIFKKAGVHDKHKLLLATVGVGLTKAVCIFTATLFMDRVRASPPPAYERRGHHCCPYRARICLDNGGKLPRKAHLGTCI</sequence>
<evidence type="ECO:0000256" key="2">
    <source>
        <dbReference type="ARBA" id="ARBA00010992"/>
    </source>
</evidence>
<dbReference type="PANTHER" id="PTHR23500:SF453">
    <property type="entry name" value="POLYOL TRANSPORTER 3-RELATED"/>
    <property type="match status" value="1"/>
</dbReference>
<dbReference type="InterPro" id="IPR020846">
    <property type="entry name" value="MFS_dom"/>
</dbReference>
<keyword evidence="5 9" id="KW-1133">Transmembrane helix</keyword>
<dbReference type="PROSITE" id="PS00216">
    <property type="entry name" value="SUGAR_TRANSPORT_1"/>
    <property type="match status" value="1"/>
</dbReference>
<evidence type="ECO:0000256" key="6">
    <source>
        <dbReference type="ARBA" id="ARBA00023136"/>
    </source>
</evidence>
<keyword evidence="3" id="KW-0813">Transport</keyword>
<feature type="domain" description="Major facilitator superfamily (MFS) profile" evidence="10">
    <location>
        <begin position="334"/>
        <end position="720"/>
    </location>
</feature>
<feature type="transmembrane region" description="Helical" evidence="9">
    <location>
        <begin position="486"/>
        <end position="510"/>
    </location>
</feature>
<comment type="similarity">
    <text evidence="7">Belongs to the major facilitator superfamily. Phosphate:H(+) symporter (TC 2.A.1.9) family.</text>
</comment>
<dbReference type="SUPFAM" id="SSF103473">
    <property type="entry name" value="MFS general substrate transporter"/>
    <property type="match status" value="1"/>
</dbReference>
<comment type="similarity">
    <text evidence="2">Belongs to the major facilitator superfamily. Sugar transporter (TC 2.A.1.1) family.</text>
</comment>
<dbReference type="GO" id="GO:0016020">
    <property type="term" value="C:membrane"/>
    <property type="evidence" value="ECO:0007669"/>
    <property type="project" value="UniProtKB-SubCell"/>
</dbReference>
<comment type="caution">
    <text evidence="11">The sequence shown here is derived from an EMBL/GenBank/DDBJ whole genome shotgun (WGS) entry which is preliminary data.</text>
</comment>
<dbReference type="InterPro" id="IPR036259">
    <property type="entry name" value="MFS_trans_sf"/>
</dbReference>
<evidence type="ECO:0000313" key="12">
    <source>
        <dbReference type="Proteomes" id="UP000585474"/>
    </source>
</evidence>
<feature type="region of interest" description="Disordered" evidence="8">
    <location>
        <begin position="351"/>
        <end position="372"/>
    </location>
</feature>
<dbReference type="PANTHER" id="PTHR23500">
    <property type="entry name" value="SOLUTE CARRIER FAMILY 2, FACILITATED GLUCOSE TRANSPORTER"/>
    <property type="match status" value="1"/>
</dbReference>
<feature type="transmembrane region" description="Helical" evidence="9">
    <location>
        <begin position="430"/>
        <end position="448"/>
    </location>
</feature>
<organism evidence="11 12">
    <name type="scientific">Actinidia rufa</name>
    <dbReference type="NCBI Taxonomy" id="165716"/>
    <lineage>
        <taxon>Eukaryota</taxon>
        <taxon>Viridiplantae</taxon>
        <taxon>Streptophyta</taxon>
        <taxon>Embryophyta</taxon>
        <taxon>Tracheophyta</taxon>
        <taxon>Spermatophyta</taxon>
        <taxon>Magnoliopsida</taxon>
        <taxon>eudicotyledons</taxon>
        <taxon>Gunneridae</taxon>
        <taxon>Pentapetalae</taxon>
        <taxon>asterids</taxon>
        <taxon>Ericales</taxon>
        <taxon>Actinidiaceae</taxon>
        <taxon>Actinidia</taxon>
    </lineage>
</organism>
<protein>
    <submittedName>
        <fullName evidence="11">Major facilitator superfamily protein</fullName>
    </submittedName>
</protein>
<evidence type="ECO:0000313" key="11">
    <source>
        <dbReference type="EMBL" id="GFZ18656.1"/>
    </source>
</evidence>
<dbReference type="InterPro" id="IPR045262">
    <property type="entry name" value="STP/PLT_plant"/>
</dbReference>
<feature type="region of interest" description="Disordered" evidence="8">
    <location>
        <begin position="12"/>
        <end position="34"/>
    </location>
</feature>
<feature type="compositionally biased region" description="Acidic residues" evidence="8">
    <location>
        <begin position="352"/>
        <end position="364"/>
    </location>
</feature>
<dbReference type="Proteomes" id="UP000585474">
    <property type="component" value="Unassembled WGS sequence"/>
</dbReference>
<dbReference type="GO" id="GO:0015144">
    <property type="term" value="F:carbohydrate transmembrane transporter activity"/>
    <property type="evidence" value="ECO:0007669"/>
    <property type="project" value="InterPro"/>
</dbReference>
<evidence type="ECO:0000256" key="1">
    <source>
        <dbReference type="ARBA" id="ARBA00004141"/>
    </source>
</evidence>
<name>A0A7J0H6D2_9ERIC</name>
<feature type="compositionally biased region" description="Basic and acidic residues" evidence="8">
    <location>
        <begin position="19"/>
        <end position="31"/>
    </location>
</feature>
<dbReference type="Pfam" id="PF00083">
    <property type="entry name" value="Sugar_tr"/>
    <property type="match status" value="1"/>
</dbReference>
<evidence type="ECO:0000256" key="5">
    <source>
        <dbReference type="ARBA" id="ARBA00022989"/>
    </source>
</evidence>
<dbReference type="OrthoDB" id="686310at2759"/>
<reference evidence="11 12" key="1">
    <citation type="submission" date="2019-07" db="EMBL/GenBank/DDBJ databases">
        <title>De Novo Assembly of kiwifruit Actinidia rufa.</title>
        <authorList>
            <person name="Sugita-Konishi S."/>
            <person name="Sato K."/>
            <person name="Mori E."/>
            <person name="Abe Y."/>
            <person name="Kisaki G."/>
            <person name="Hamano K."/>
            <person name="Suezawa K."/>
            <person name="Otani M."/>
            <person name="Fukuda T."/>
            <person name="Manabe T."/>
            <person name="Gomi K."/>
            <person name="Tabuchi M."/>
            <person name="Akimitsu K."/>
            <person name="Kataoka I."/>
        </authorList>
    </citation>
    <scope>NUCLEOTIDE SEQUENCE [LARGE SCALE GENOMIC DNA]</scope>
    <source>
        <strain evidence="12">cv. Fuchu</strain>
    </source>
</reference>
<evidence type="ECO:0000256" key="3">
    <source>
        <dbReference type="ARBA" id="ARBA00022448"/>
    </source>
</evidence>
<dbReference type="PROSITE" id="PS50850">
    <property type="entry name" value="MFS"/>
    <property type="match status" value="1"/>
</dbReference>
<dbReference type="Gene3D" id="1.20.1250.20">
    <property type="entry name" value="MFS general substrate transporter like domains"/>
    <property type="match status" value="1"/>
</dbReference>
<feature type="transmembrane region" description="Helical" evidence="9">
    <location>
        <begin position="655"/>
        <end position="677"/>
    </location>
</feature>
<evidence type="ECO:0000256" key="4">
    <source>
        <dbReference type="ARBA" id="ARBA00022692"/>
    </source>
</evidence>
<keyword evidence="4 9" id="KW-0812">Transmembrane</keyword>
<dbReference type="InterPro" id="IPR005828">
    <property type="entry name" value="MFS_sugar_transport-like"/>
</dbReference>
<dbReference type="AlphaFoldDB" id="A0A7J0H6D2"/>
<dbReference type="EMBL" id="BJWL01000027">
    <property type="protein sequence ID" value="GFZ18656.1"/>
    <property type="molecule type" value="Genomic_DNA"/>
</dbReference>
<feature type="transmembrane region" description="Helical" evidence="9">
    <location>
        <begin position="516"/>
        <end position="537"/>
    </location>
</feature>
<comment type="subcellular location">
    <subcellularLocation>
        <location evidence="1">Membrane</location>
        <topology evidence="1">Multi-pass membrane protein</topology>
    </subcellularLocation>
</comment>
<proteinExistence type="inferred from homology"/>